<evidence type="ECO:0000313" key="2">
    <source>
        <dbReference type="Proteomes" id="UP000594342"/>
    </source>
</evidence>
<accession>A0A5K0U8C5</accession>
<organism evidence="1 2">
    <name type="scientific">Yasminevirus sp. GU-2018</name>
    <dbReference type="NCBI Taxonomy" id="2420051"/>
    <lineage>
        <taxon>Viruses</taxon>
        <taxon>Varidnaviria</taxon>
        <taxon>Bamfordvirae</taxon>
        <taxon>Nucleocytoviricota</taxon>
        <taxon>Megaviricetes</taxon>
        <taxon>Imitervirales</taxon>
        <taxon>Mimiviridae</taxon>
        <taxon>Klosneuvirinae</taxon>
        <taxon>Yasminevirus</taxon>
        <taxon>Yasminevirus saudimassiliense</taxon>
    </lineage>
</organism>
<sequence>VLLQNYDKNKEIVEIDKVITFELMILPEELNDVLPKLKNTIKSYAKDNNLPINHVHVEVRHTLSSHFTVHDQ</sequence>
<dbReference type="Proteomes" id="UP000594342">
    <property type="component" value="Unassembled WGS sequence"/>
</dbReference>
<evidence type="ECO:0000313" key="1">
    <source>
        <dbReference type="EMBL" id="VBB18117.1"/>
    </source>
</evidence>
<dbReference type="EMBL" id="UPSH01000001">
    <property type="protein sequence ID" value="VBB18117.1"/>
    <property type="molecule type" value="Genomic_DNA"/>
</dbReference>
<proteinExistence type="predicted"/>
<name>A0A5K0U8C5_9VIRU</name>
<keyword evidence="2" id="KW-1185">Reference proteome</keyword>
<protein>
    <submittedName>
        <fullName evidence="1">Uncharacterized protein</fullName>
    </submittedName>
</protein>
<reference evidence="1 2" key="1">
    <citation type="submission" date="2018-10" db="EMBL/GenBank/DDBJ databases">
        <authorList>
            <consortium name="IHU Genomes"/>
        </authorList>
    </citation>
    <scope>NUCLEOTIDE SEQUENCE [LARGE SCALE GENOMIC DNA]</scope>
    <source>
        <strain evidence="1 2">A1</strain>
    </source>
</reference>
<feature type="non-terminal residue" evidence="1">
    <location>
        <position position="1"/>
    </location>
</feature>
<comment type="caution">
    <text evidence="1">The sequence shown here is derived from an EMBL/GenBank/DDBJ whole genome shotgun (WGS) entry which is preliminary data.</text>
</comment>
<gene>
    <name evidence="1" type="ORF">YASMINEVIRUS_580</name>
</gene>